<dbReference type="Pfam" id="PF13426">
    <property type="entry name" value="PAS_9"/>
    <property type="match status" value="1"/>
</dbReference>
<evidence type="ECO:0000313" key="4">
    <source>
        <dbReference type="EMBL" id="CAA9587757.1"/>
    </source>
</evidence>
<dbReference type="PROSITE" id="PS50887">
    <property type="entry name" value="GGDEF"/>
    <property type="match status" value="1"/>
</dbReference>
<dbReference type="AlphaFoldDB" id="A0A6J4VS96"/>
<dbReference type="PANTHER" id="PTHR44757">
    <property type="entry name" value="DIGUANYLATE CYCLASE DGCP"/>
    <property type="match status" value="1"/>
</dbReference>
<feature type="domain" description="EAL" evidence="2">
    <location>
        <begin position="284"/>
        <end position="364"/>
    </location>
</feature>
<gene>
    <name evidence="4" type="ORF">AVDCRST_MAG18-4202</name>
</gene>
<accession>A0A6J4VS96</accession>
<dbReference type="InterPro" id="IPR052155">
    <property type="entry name" value="Biofilm_reg_signaling"/>
</dbReference>
<dbReference type="Gene3D" id="3.30.450.20">
    <property type="entry name" value="PAS domain"/>
    <property type="match status" value="1"/>
</dbReference>
<dbReference type="InterPro" id="IPR043128">
    <property type="entry name" value="Rev_trsase/Diguanyl_cyclase"/>
</dbReference>
<dbReference type="NCBIfam" id="TIGR00229">
    <property type="entry name" value="sensory_box"/>
    <property type="match status" value="1"/>
</dbReference>
<dbReference type="InterPro" id="IPR000014">
    <property type="entry name" value="PAS"/>
</dbReference>
<feature type="domain" description="GGDEF" evidence="3">
    <location>
        <begin position="142"/>
        <end position="275"/>
    </location>
</feature>
<dbReference type="SUPFAM" id="SSF141868">
    <property type="entry name" value="EAL domain-like"/>
    <property type="match status" value="1"/>
</dbReference>
<dbReference type="NCBIfam" id="TIGR00254">
    <property type="entry name" value="GGDEF"/>
    <property type="match status" value="1"/>
</dbReference>
<dbReference type="Gene3D" id="3.30.70.270">
    <property type="match status" value="1"/>
</dbReference>
<dbReference type="Pfam" id="PF00990">
    <property type="entry name" value="GGDEF"/>
    <property type="match status" value="1"/>
</dbReference>
<evidence type="ECO:0000259" key="2">
    <source>
        <dbReference type="PROSITE" id="PS50883"/>
    </source>
</evidence>
<dbReference type="FunFam" id="3.30.70.270:FF:000001">
    <property type="entry name" value="Diguanylate cyclase domain protein"/>
    <property type="match status" value="1"/>
</dbReference>
<dbReference type="Gene3D" id="3.20.20.450">
    <property type="entry name" value="EAL domain"/>
    <property type="match status" value="1"/>
</dbReference>
<dbReference type="PROSITE" id="PS50112">
    <property type="entry name" value="PAS"/>
    <property type="match status" value="1"/>
</dbReference>
<dbReference type="CDD" id="cd00130">
    <property type="entry name" value="PAS"/>
    <property type="match status" value="1"/>
</dbReference>
<protein>
    <submittedName>
        <fullName evidence="4">Diguanylate cyclase/phosphodiesterase (GGDEF &amp; EAL domains) with PAS/PAC sensor(S)</fullName>
    </submittedName>
</protein>
<dbReference type="InterPro" id="IPR035919">
    <property type="entry name" value="EAL_sf"/>
</dbReference>
<feature type="domain" description="PAS" evidence="1">
    <location>
        <begin position="1"/>
        <end position="36"/>
    </location>
</feature>
<dbReference type="CDD" id="cd01949">
    <property type="entry name" value="GGDEF"/>
    <property type="match status" value="1"/>
</dbReference>
<dbReference type="InterPro" id="IPR001633">
    <property type="entry name" value="EAL_dom"/>
</dbReference>
<organism evidence="4">
    <name type="scientific">uncultured Thermomicrobiales bacterium</name>
    <dbReference type="NCBI Taxonomy" id="1645740"/>
    <lineage>
        <taxon>Bacteria</taxon>
        <taxon>Pseudomonadati</taxon>
        <taxon>Thermomicrobiota</taxon>
        <taxon>Thermomicrobia</taxon>
        <taxon>Thermomicrobiales</taxon>
        <taxon>environmental samples</taxon>
    </lineage>
</organism>
<dbReference type="SMART" id="SM00052">
    <property type="entry name" value="EAL"/>
    <property type="match status" value="1"/>
</dbReference>
<dbReference type="PROSITE" id="PS50883">
    <property type="entry name" value="EAL"/>
    <property type="match status" value="1"/>
</dbReference>
<dbReference type="CDD" id="cd01948">
    <property type="entry name" value="EAL"/>
    <property type="match status" value="1"/>
</dbReference>
<evidence type="ECO:0000259" key="3">
    <source>
        <dbReference type="PROSITE" id="PS50887"/>
    </source>
</evidence>
<reference evidence="4" key="1">
    <citation type="submission" date="2020-02" db="EMBL/GenBank/DDBJ databases">
        <authorList>
            <person name="Meier V. D."/>
        </authorList>
    </citation>
    <scope>NUCLEOTIDE SEQUENCE</scope>
    <source>
        <strain evidence="4">AVDCRST_MAG18</strain>
    </source>
</reference>
<dbReference type="GO" id="GO:0003824">
    <property type="term" value="F:catalytic activity"/>
    <property type="evidence" value="ECO:0007669"/>
    <property type="project" value="UniProtKB-ARBA"/>
</dbReference>
<dbReference type="Pfam" id="PF00563">
    <property type="entry name" value="EAL"/>
    <property type="match status" value="1"/>
</dbReference>
<dbReference type="PANTHER" id="PTHR44757:SF2">
    <property type="entry name" value="BIOFILM ARCHITECTURE MAINTENANCE PROTEIN MBAA"/>
    <property type="match status" value="1"/>
</dbReference>
<dbReference type="SMART" id="SM00267">
    <property type="entry name" value="GGDEF"/>
    <property type="match status" value="1"/>
</dbReference>
<dbReference type="InterPro" id="IPR000160">
    <property type="entry name" value="GGDEF_dom"/>
</dbReference>
<dbReference type="InterPro" id="IPR029787">
    <property type="entry name" value="Nucleotide_cyclase"/>
</dbReference>
<dbReference type="SUPFAM" id="SSF55073">
    <property type="entry name" value="Nucleotide cyclase"/>
    <property type="match status" value="1"/>
</dbReference>
<proteinExistence type="predicted"/>
<dbReference type="EMBL" id="CADCWN010000336">
    <property type="protein sequence ID" value="CAA9587757.1"/>
    <property type="molecule type" value="Genomic_DNA"/>
</dbReference>
<dbReference type="SUPFAM" id="SSF55785">
    <property type="entry name" value="PYP-like sensor domain (PAS domain)"/>
    <property type="match status" value="1"/>
</dbReference>
<evidence type="ECO:0000259" key="1">
    <source>
        <dbReference type="PROSITE" id="PS50112"/>
    </source>
</evidence>
<sequence>MSADGRIESFNGGAERMFGYAAGEILGAPLTVLMPERFQGAHEEGFARHLADGTTRIIGRPVELIGRRKDGTEFPSEAVIAQVQIDGERFYTGIMRDVSERSAYESRLQYQAFHDPLTDLPNRALFLDRLGHALARARRDGRRSAVLFLDLDRFKDINDSCGHDAGDRLLVAAAARLRGCLRDEDTLARQGGDEFTILLEEVADAEAAALVAERLAAALDAPFPIGGQDHRVTASIGVVLTDGTYSRPEDLLRDADIAMYRAKEAGKARHAVFDPAMQAGLVARLELERNLRHAIAAGDFALHYQPIVDLRTGAILRVEALVRWHHPQRGLVPPGEFIALAEETGLIRPLGRWVLREACRQARA</sequence>
<dbReference type="InterPro" id="IPR035965">
    <property type="entry name" value="PAS-like_dom_sf"/>
</dbReference>
<name>A0A6J4VS96_9BACT</name>